<name>A0A914QB22_9BILA</name>
<dbReference type="PANTHER" id="PTHR42943:SF1">
    <property type="entry name" value="DSBA DOMAIN-CONTAINING PROTEIN"/>
    <property type="match status" value="1"/>
</dbReference>
<dbReference type="GO" id="GO:0004602">
    <property type="term" value="F:glutathione peroxidase activity"/>
    <property type="evidence" value="ECO:0007669"/>
    <property type="project" value="TreeGrafter"/>
</dbReference>
<proteinExistence type="predicted"/>
<dbReference type="InterPro" id="IPR051924">
    <property type="entry name" value="GST_Kappa/NadH"/>
</dbReference>
<sequence>MSLLTKGTPLKLLYHYDLLCLHSYYGYQIIKQKLPQWLSKNSNITVDFIPVIGPKLFRCAHGHLFDGICAQKREYIVKELYLIAELYNLQKPKKIEWNSDLLLRRSVSALLFLTHLKRDVPTLYEPFLQEFWRNIWIEDFYITKVARIFKVGREMGIEFRVMDDLISKIEEPQNVKTLLSITNSLTLTDALGTPWIEFGTDENRFVFNEITRLEKIEHFIDHPEHLPPFREFPAIRKLKYAAPQSTFMEDYSS</sequence>
<keyword evidence="1" id="KW-1185">Reference proteome</keyword>
<dbReference type="Proteomes" id="UP000887578">
    <property type="component" value="Unplaced"/>
</dbReference>
<evidence type="ECO:0000313" key="2">
    <source>
        <dbReference type="WBParaSite" id="PDA_v2.g2839.t1"/>
    </source>
</evidence>
<dbReference type="SUPFAM" id="SSF52833">
    <property type="entry name" value="Thioredoxin-like"/>
    <property type="match status" value="1"/>
</dbReference>
<dbReference type="GO" id="GO:0004364">
    <property type="term" value="F:glutathione transferase activity"/>
    <property type="evidence" value="ECO:0007669"/>
    <property type="project" value="TreeGrafter"/>
</dbReference>
<organism evidence="1 2">
    <name type="scientific">Panagrolaimus davidi</name>
    <dbReference type="NCBI Taxonomy" id="227884"/>
    <lineage>
        <taxon>Eukaryota</taxon>
        <taxon>Metazoa</taxon>
        <taxon>Ecdysozoa</taxon>
        <taxon>Nematoda</taxon>
        <taxon>Chromadorea</taxon>
        <taxon>Rhabditida</taxon>
        <taxon>Tylenchina</taxon>
        <taxon>Panagrolaimomorpha</taxon>
        <taxon>Panagrolaimoidea</taxon>
        <taxon>Panagrolaimidae</taxon>
        <taxon>Panagrolaimus</taxon>
    </lineage>
</organism>
<dbReference type="GO" id="GO:0005739">
    <property type="term" value="C:mitochondrion"/>
    <property type="evidence" value="ECO:0007669"/>
    <property type="project" value="TreeGrafter"/>
</dbReference>
<dbReference type="WBParaSite" id="PDA_v2.g2839.t1">
    <property type="protein sequence ID" value="PDA_v2.g2839.t1"/>
    <property type="gene ID" value="PDA_v2.g2839"/>
</dbReference>
<reference evidence="2" key="1">
    <citation type="submission" date="2022-11" db="UniProtKB">
        <authorList>
            <consortium name="WormBaseParasite"/>
        </authorList>
    </citation>
    <scope>IDENTIFICATION</scope>
</reference>
<evidence type="ECO:0000313" key="1">
    <source>
        <dbReference type="Proteomes" id="UP000887578"/>
    </source>
</evidence>
<protein>
    <submittedName>
        <fullName evidence="2">Uncharacterized protein</fullName>
    </submittedName>
</protein>
<dbReference type="GO" id="GO:0006749">
    <property type="term" value="P:glutathione metabolic process"/>
    <property type="evidence" value="ECO:0007669"/>
    <property type="project" value="TreeGrafter"/>
</dbReference>
<dbReference type="PANTHER" id="PTHR42943">
    <property type="entry name" value="GLUTATHIONE S-TRANSFERASE KAPPA"/>
    <property type="match status" value="1"/>
</dbReference>
<accession>A0A914QB22</accession>
<dbReference type="Gene3D" id="3.40.30.10">
    <property type="entry name" value="Glutaredoxin"/>
    <property type="match status" value="1"/>
</dbReference>
<dbReference type="GO" id="GO:0005777">
    <property type="term" value="C:peroxisome"/>
    <property type="evidence" value="ECO:0007669"/>
    <property type="project" value="TreeGrafter"/>
</dbReference>
<dbReference type="AlphaFoldDB" id="A0A914QB22"/>
<dbReference type="InterPro" id="IPR036249">
    <property type="entry name" value="Thioredoxin-like_sf"/>
</dbReference>